<feature type="compositionally biased region" description="Polar residues" evidence="1">
    <location>
        <begin position="26"/>
        <end position="37"/>
    </location>
</feature>
<sequence length="499" mass="56844">MEVSTFATLKEKHSADVNLRKAAPTPITQPNTKLQSYQEDDESDPFASEHEWSGDDENTELNIVANKGNESAEWSDDEDKVISSITHTPKTRSRHSSFFINNNQQHLSVPALDVSDVDLIMSPKKKSAADTDSSGSWGTPNEARHKSTEDFKVRLISSPLSMNPSLVHIKPKSSRYSTRRDNNENLYLSVDHLISSLTNVDMLKADYLSLSNSHAQKLSSQLTALSSLLKINPHHDTMCDIKMSPLDWPTGIEFYKERKGQGVKIHLVIFEEFYSWNGGKQCSNVIRQLGSTQANMQHLTCGLIVGPFLLHWNSIHSLCVPRKLTPNCMKMLSRSYRVAEIFDRSLKTLIESIAPEIVRWNQFHSYSHRNLNCQHFVDMLLEQLLSPSLVNNILSERRLGSCLFDFVCMMRLDGRLPVRVCVGPNSYRYFGCHSELDDHVRELVKKDPNFSIVKFNEYCLLTMMDQVFWDKRMVFGDKSEYQPLTSGQKVLCPCSDVCE</sequence>
<evidence type="ECO:0000313" key="3">
    <source>
        <dbReference type="Proteomes" id="UP001431209"/>
    </source>
</evidence>
<accession>A0AAW2ZMY3</accession>
<reference evidence="2 3" key="1">
    <citation type="submission" date="2024-03" db="EMBL/GenBank/DDBJ databases">
        <title>The Acrasis kona genome and developmental transcriptomes reveal deep origins of eukaryotic multicellular pathways.</title>
        <authorList>
            <person name="Sheikh S."/>
            <person name="Fu C.-J."/>
            <person name="Brown M.W."/>
            <person name="Baldauf S.L."/>
        </authorList>
    </citation>
    <scope>NUCLEOTIDE SEQUENCE [LARGE SCALE GENOMIC DNA]</scope>
    <source>
        <strain evidence="2 3">ATCC MYA-3509</strain>
    </source>
</reference>
<comment type="caution">
    <text evidence="2">The sequence shown here is derived from an EMBL/GenBank/DDBJ whole genome shotgun (WGS) entry which is preliminary data.</text>
</comment>
<protein>
    <recommendedName>
        <fullName evidence="4">PPPDE domain-containing protein</fullName>
    </recommendedName>
</protein>
<evidence type="ECO:0008006" key="4">
    <source>
        <dbReference type="Google" id="ProtNLM"/>
    </source>
</evidence>
<dbReference type="AlphaFoldDB" id="A0AAW2ZMY3"/>
<gene>
    <name evidence="2" type="ORF">AKO1_002535</name>
</gene>
<dbReference type="Proteomes" id="UP001431209">
    <property type="component" value="Unassembled WGS sequence"/>
</dbReference>
<keyword evidence="3" id="KW-1185">Reference proteome</keyword>
<feature type="region of interest" description="Disordered" evidence="1">
    <location>
        <begin position="1"/>
        <end position="58"/>
    </location>
</feature>
<name>A0AAW2ZMY3_9EUKA</name>
<feature type="compositionally biased region" description="Basic and acidic residues" evidence="1">
    <location>
        <begin position="9"/>
        <end position="19"/>
    </location>
</feature>
<proteinExistence type="predicted"/>
<organism evidence="2 3">
    <name type="scientific">Acrasis kona</name>
    <dbReference type="NCBI Taxonomy" id="1008807"/>
    <lineage>
        <taxon>Eukaryota</taxon>
        <taxon>Discoba</taxon>
        <taxon>Heterolobosea</taxon>
        <taxon>Tetramitia</taxon>
        <taxon>Eutetramitia</taxon>
        <taxon>Acrasidae</taxon>
        <taxon>Acrasis</taxon>
    </lineage>
</organism>
<evidence type="ECO:0000256" key="1">
    <source>
        <dbReference type="SAM" id="MobiDB-lite"/>
    </source>
</evidence>
<feature type="compositionally biased region" description="Polar residues" evidence="1">
    <location>
        <begin position="130"/>
        <end position="139"/>
    </location>
</feature>
<evidence type="ECO:0000313" key="2">
    <source>
        <dbReference type="EMBL" id="KAL0490753.1"/>
    </source>
</evidence>
<feature type="region of interest" description="Disordered" evidence="1">
    <location>
        <begin position="125"/>
        <end position="146"/>
    </location>
</feature>
<dbReference type="EMBL" id="JAOPGA020001714">
    <property type="protein sequence ID" value="KAL0490753.1"/>
    <property type="molecule type" value="Genomic_DNA"/>
</dbReference>